<dbReference type="SUPFAM" id="SSF47336">
    <property type="entry name" value="ACP-like"/>
    <property type="match status" value="1"/>
</dbReference>
<sequence>MVVEFLAELQDRDPDELRMELEEASEELPVDSILIVEILTRIEERYGISVPADEEAARSTRSVRTFATTILKVINERKKQ</sequence>
<proteinExistence type="predicted"/>
<accession>A0ABP9LTB3</accession>
<dbReference type="InterPro" id="IPR036736">
    <property type="entry name" value="ACP-like_sf"/>
</dbReference>
<dbReference type="Gene3D" id="1.10.1200.10">
    <property type="entry name" value="ACP-like"/>
    <property type="match status" value="1"/>
</dbReference>
<evidence type="ECO:0000259" key="1">
    <source>
        <dbReference type="PROSITE" id="PS50075"/>
    </source>
</evidence>
<comment type="caution">
    <text evidence="2">The sequence shown here is derived from an EMBL/GenBank/DDBJ whole genome shotgun (WGS) entry which is preliminary data.</text>
</comment>
<protein>
    <recommendedName>
        <fullName evidence="1">Carrier domain-containing protein</fullName>
    </recommendedName>
</protein>
<dbReference type="InterPro" id="IPR009081">
    <property type="entry name" value="PP-bd_ACP"/>
</dbReference>
<dbReference type="PROSITE" id="PS50075">
    <property type="entry name" value="CARRIER"/>
    <property type="match status" value="1"/>
</dbReference>
<feature type="domain" description="Carrier" evidence="1">
    <location>
        <begin position="1"/>
        <end position="74"/>
    </location>
</feature>
<reference evidence="3" key="1">
    <citation type="journal article" date="2019" name="Int. J. Syst. Evol. Microbiol.">
        <title>The Global Catalogue of Microorganisms (GCM) 10K type strain sequencing project: providing services to taxonomists for standard genome sequencing and annotation.</title>
        <authorList>
            <consortium name="The Broad Institute Genomics Platform"/>
            <consortium name="The Broad Institute Genome Sequencing Center for Infectious Disease"/>
            <person name="Wu L."/>
            <person name="Ma J."/>
        </authorList>
    </citation>
    <scope>NUCLEOTIDE SEQUENCE [LARGE SCALE GENOMIC DNA]</scope>
    <source>
        <strain evidence="3">JCM 18410</strain>
    </source>
</reference>
<gene>
    <name evidence="2" type="ORF">GCM10023336_77820</name>
</gene>
<evidence type="ECO:0000313" key="3">
    <source>
        <dbReference type="Proteomes" id="UP001500124"/>
    </source>
</evidence>
<organism evidence="2 3">
    <name type="scientific">Streptomyces similanensis</name>
    <dbReference type="NCBI Taxonomy" id="1274988"/>
    <lineage>
        <taxon>Bacteria</taxon>
        <taxon>Bacillati</taxon>
        <taxon>Actinomycetota</taxon>
        <taxon>Actinomycetes</taxon>
        <taxon>Kitasatosporales</taxon>
        <taxon>Streptomycetaceae</taxon>
        <taxon>Streptomyces</taxon>
    </lineage>
</organism>
<dbReference type="RefSeq" id="WP_229844273.1">
    <property type="nucleotide sequence ID" value="NZ_BAABKC010000157.1"/>
</dbReference>
<evidence type="ECO:0000313" key="2">
    <source>
        <dbReference type="EMBL" id="GAA5082912.1"/>
    </source>
</evidence>
<dbReference type="EMBL" id="BAABKC010000157">
    <property type="protein sequence ID" value="GAA5082912.1"/>
    <property type="molecule type" value="Genomic_DNA"/>
</dbReference>
<keyword evidence="3" id="KW-1185">Reference proteome</keyword>
<name>A0ABP9LTB3_9ACTN</name>
<dbReference type="Proteomes" id="UP001500124">
    <property type="component" value="Unassembled WGS sequence"/>
</dbReference>
<dbReference type="Pfam" id="PF00550">
    <property type="entry name" value="PP-binding"/>
    <property type="match status" value="1"/>
</dbReference>